<evidence type="ECO:0000259" key="4">
    <source>
        <dbReference type="Pfam" id="PF02737"/>
    </source>
</evidence>
<dbReference type="Proteomes" id="UP000321085">
    <property type="component" value="Unassembled WGS sequence"/>
</dbReference>
<organism evidence="6 7">
    <name type="scientific">Microvirga aerophila</name>
    <dbReference type="NCBI Taxonomy" id="670291"/>
    <lineage>
        <taxon>Bacteria</taxon>
        <taxon>Pseudomonadati</taxon>
        <taxon>Pseudomonadota</taxon>
        <taxon>Alphaproteobacteria</taxon>
        <taxon>Hyphomicrobiales</taxon>
        <taxon>Methylobacteriaceae</taxon>
        <taxon>Microvirga</taxon>
    </lineage>
</organism>
<dbReference type="SUPFAM" id="SSF48179">
    <property type="entry name" value="6-phosphogluconate dehydrogenase C-terminal domain-like"/>
    <property type="match status" value="1"/>
</dbReference>
<evidence type="ECO:0000259" key="3">
    <source>
        <dbReference type="Pfam" id="PF00725"/>
    </source>
</evidence>
<dbReference type="GO" id="GO:0006631">
    <property type="term" value="P:fatty acid metabolic process"/>
    <property type="evidence" value="ECO:0007669"/>
    <property type="project" value="InterPro"/>
</dbReference>
<evidence type="ECO:0000313" key="6">
    <source>
        <dbReference type="EMBL" id="GEO17605.1"/>
    </source>
</evidence>
<feature type="domain" description="3-hydroxyacyl-CoA dehydrogenase NAD binding" evidence="4">
    <location>
        <begin position="577"/>
        <end position="756"/>
    </location>
</feature>
<dbReference type="InterPro" id="IPR010679">
    <property type="entry name" value="DUF1254"/>
</dbReference>
<evidence type="ECO:0000259" key="5">
    <source>
        <dbReference type="Pfam" id="PF06863"/>
    </source>
</evidence>
<proteinExistence type="predicted"/>
<feature type="chain" id="PRO_5022072063" description="3-hydroxyacyl-CoA dehydrogenase" evidence="2">
    <location>
        <begin position="46"/>
        <end position="870"/>
    </location>
</feature>
<name>A0A512C063_9HYPH</name>
<dbReference type="Pfam" id="PF00725">
    <property type="entry name" value="3HCDH"/>
    <property type="match status" value="1"/>
</dbReference>
<dbReference type="GO" id="GO:0016616">
    <property type="term" value="F:oxidoreductase activity, acting on the CH-OH group of donors, NAD or NADP as acceptor"/>
    <property type="evidence" value="ECO:0007669"/>
    <property type="project" value="InterPro"/>
</dbReference>
<feature type="domain" description="3-hydroxyacyl-CoA dehydrogenase C-terminal" evidence="3">
    <location>
        <begin position="760"/>
        <end position="858"/>
    </location>
</feature>
<dbReference type="PANTHER" id="PTHR48075:SF5">
    <property type="entry name" value="3-HYDROXYBUTYRYL-COA DEHYDROGENASE"/>
    <property type="match status" value="1"/>
</dbReference>
<evidence type="ECO:0000313" key="7">
    <source>
        <dbReference type="Proteomes" id="UP000321085"/>
    </source>
</evidence>
<feature type="signal peptide" evidence="2">
    <location>
        <begin position="1"/>
        <end position="45"/>
    </location>
</feature>
<dbReference type="GO" id="GO:0070403">
    <property type="term" value="F:NAD+ binding"/>
    <property type="evidence" value="ECO:0007669"/>
    <property type="project" value="InterPro"/>
</dbReference>
<dbReference type="InterPro" id="IPR006176">
    <property type="entry name" value="3-OHacyl-CoA_DH_NAD-bd"/>
</dbReference>
<dbReference type="InterPro" id="IPR037050">
    <property type="entry name" value="DUF1254_sf"/>
</dbReference>
<reference evidence="6 7" key="1">
    <citation type="submission" date="2019-07" db="EMBL/GenBank/DDBJ databases">
        <title>Whole genome shotgun sequence of Microvirga aerophila NBRC 106136.</title>
        <authorList>
            <person name="Hosoyama A."/>
            <person name="Uohara A."/>
            <person name="Ohji S."/>
            <person name="Ichikawa N."/>
        </authorList>
    </citation>
    <scope>NUCLEOTIDE SEQUENCE [LARGE SCALE GENOMIC DNA]</scope>
    <source>
        <strain evidence="6 7">NBRC 106136</strain>
    </source>
</reference>
<dbReference type="InterPro" id="IPR008927">
    <property type="entry name" value="6-PGluconate_DH-like_C_sf"/>
</dbReference>
<dbReference type="InterPro" id="IPR036291">
    <property type="entry name" value="NAD(P)-bd_dom_sf"/>
</dbReference>
<feature type="domain" description="DUF1254" evidence="5">
    <location>
        <begin position="121"/>
        <end position="247"/>
    </location>
</feature>
<dbReference type="InterPro" id="IPR006108">
    <property type="entry name" value="3HC_DH_C"/>
</dbReference>
<protein>
    <recommendedName>
        <fullName evidence="8">3-hydroxyacyl-CoA dehydrogenase</fullName>
    </recommendedName>
</protein>
<evidence type="ECO:0000256" key="2">
    <source>
        <dbReference type="SAM" id="SignalP"/>
    </source>
</evidence>
<evidence type="ECO:0008006" key="8">
    <source>
        <dbReference type="Google" id="ProtNLM"/>
    </source>
</evidence>
<dbReference type="EMBL" id="BJYU01000114">
    <property type="protein sequence ID" value="GEO17605.1"/>
    <property type="molecule type" value="Genomic_DNA"/>
</dbReference>
<dbReference type="Gene3D" id="2.60.40.1610">
    <property type="entry name" value="Domain of unknown function DUF1254"/>
    <property type="match status" value="1"/>
</dbReference>
<dbReference type="Gene3D" id="1.10.1040.10">
    <property type="entry name" value="N-(1-d-carboxylethyl)-l-norvaline Dehydrogenase, domain 2"/>
    <property type="match status" value="1"/>
</dbReference>
<gene>
    <name evidence="6" type="ORF">MAE02_53010</name>
</gene>
<dbReference type="Gene3D" id="3.40.50.720">
    <property type="entry name" value="NAD(P)-binding Rossmann-like Domain"/>
    <property type="match status" value="1"/>
</dbReference>
<dbReference type="AlphaFoldDB" id="A0A512C063"/>
<accession>A0A512C063</accession>
<dbReference type="Pfam" id="PF06863">
    <property type="entry name" value="DUF1254"/>
    <property type="match status" value="1"/>
</dbReference>
<evidence type="ECO:0000256" key="1">
    <source>
        <dbReference type="ARBA" id="ARBA00023002"/>
    </source>
</evidence>
<dbReference type="NCBIfam" id="NF006143">
    <property type="entry name" value="PRK08293.1"/>
    <property type="match status" value="1"/>
</dbReference>
<dbReference type="SUPFAM" id="SSF160935">
    <property type="entry name" value="VPA0735-like"/>
    <property type="match status" value="1"/>
</dbReference>
<dbReference type="Gene3D" id="1.10.3360.10">
    <property type="entry name" value="VPA0735-like domain"/>
    <property type="match status" value="1"/>
</dbReference>
<dbReference type="InterPro" id="IPR013328">
    <property type="entry name" value="6PGD_dom2"/>
</dbReference>
<keyword evidence="1" id="KW-0560">Oxidoreductase</keyword>
<keyword evidence="7" id="KW-1185">Reference proteome</keyword>
<dbReference type="Pfam" id="PF02737">
    <property type="entry name" value="3HCDH_N"/>
    <property type="match status" value="1"/>
</dbReference>
<dbReference type="SUPFAM" id="SSF51735">
    <property type="entry name" value="NAD(P)-binding Rossmann-fold domains"/>
    <property type="match status" value="1"/>
</dbReference>
<dbReference type="PANTHER" id="PTHR48075">
    <property type="entry name" value="3-HYDROXYACYL-COA DEHYDROGENASE FAMILY PROTEIN"/>
    <property type="match status" value="1"/>
</dbReference>
<keyword evidence="2" id="KW-0732">Signal</keyword>
<comment type="caution">
    <text evidence="6">The sequence shown here is derived from an EMBL/GenBank/DDBJ whole genome shotgun (WGS) entry which is preliminary data.</text>
</comment>
<sequence length="870" mass="95074">MTRGRTQATKIKQTQGCIMKTPQPQKLVTAAAVLALIVTTTAASAQKITTDIPPSITTPDKVETGIGTLEFKDGAPTAATAQKVRDSLDYIRGVDAFMNAFSGASAFAIRKGFQSIGAEDNTVVMFSELMDSASLFLTPNADTVYSLAALDLTKGPLVVEAPPAQLGTINDMWFGWVIDIGFPGPDRGEGGKYLIVPPGYDGPLPDSGFHVGHSKTTHALYAVRAFMENNDPKPTAASIRNTLKIYPYTPGGYGTSIATALEGKVPLARNPPVPPTKFVEASGKSFNTVPPTDFSYFEMLNELVQMEPATSFNPEVSGQLAAIGIVKGKPFNPDARMRKILTDAAAVGNAAGRVLNWGAADYPGWAYYPNSMWASMLWQGGYNFETPPPMVTKDGIEPLPPTGADARFAGGVLLRVHDGHTGDDHAADQRRLAVSDGLHRCRQESLRRGQDLQGDAAEGHSRGQVLVGHLVRQPDPLNAPNPATVPTCRKPDISVAGCRRERGWLHHRVFRPHQAGRREGRRLDPDDARKGLLRDPAALQPARIVLRQKLEAERGRVGEMNFPIKIFQEANAMDIKKVLIVGSGTLGQQIGFQCATHGFETVMYDVREQSLDACRASHRAFADLFISQRGKSKADMDAALARLSYTTDLEAACRDVDLVSESVPENPKIKEQVYGSLQKYCPAHTIFTTNTSTLLPSQFAGATGRPDRFLALHFANEIWDRNVAEVMGHPGTDPTIYERVVEFAKAIGMVPVRLEKEQNGYVMNSLSIPWMMAAQALVTNGVSEPEVIDKTWMITMKTAMGPCAIMDMVGLETMYHVASYWGEVNADEQYKKNAEYLKAHFVDRNRLGVKTGQGYYKYPNPAYQEPDFLR</sequence>